<organism evidence="2 3">
    <name type="scientific">Aureibacter tunicatorum</name>
    <dbReference type="NCBI Taxonomy" id="866807"/>
    <lineage>
        <taxon>Bacteria</taxon>
        <taxon>Pseudomonadati</taxon>
        <taxon>Bacteroidota</taxon>
        <taxon>Cytophagia</taxon>
        <taxon>Cytophagales</taxon>
        <taxon>Persicobacteraceae</taxon>
        <taxon>Aureibacter</taxon>
    </lineage>
</organism>
<feature type="compositionally biased region" description="Polar residues" evidence="1">
    <location>
        <begin position="20"/>
        <end position="34"/>
    </location>
</feature>
<sequence>MKRIFCLLFSTILFLQSCDKPSSTSGNIASNNENKNVEFQPESNSTLITPTEATFYVPAYGHLFHREGKENQKIQLGILLSIRNTDPFFPIEVKEITYYDSKGKSIKKLIQKKITIDAMSTEEYYIPENDLSGGAGANFIVRLDHEKDSNDPLIQTVMISTKSNQGISFVCDGIKIK</sequence>
<feature type="region of interest" description="Disordered" evidence="1">
    <location>
        <begin position="20"/>
        <end position="43"/>
    </location>
</feature>
<name>A0AAE4BSA5_9BACT</name>
<comment type="caution">
    <text evidence="2">The sequence shown here is derived from an EMBL/GenBank/DDBJ whole genome shotgun (WGS) entry which is preliminary data.</text>
</comment>
<evidence type="ECO:0000313" key="2">
    <source>
        <dbReference type="EMBL" id="MDR6238167.1"/>
    </source>
</evidence>
<gene>
    <name evidence="2" type="ORF">HNQ88_001143</name>
</gene>
<reference evidence="2" key="1">
    <citation type="submission" date="2023-07" db="EMBL/GenBank/DDBJ databases">
        <title>Genomic Encyclopedia of Type Strains, Phase IV (KMG-IV): sequencing the most valuable type-strain genomes for metagenomic binning, comparative biology and taxonomic classification.</title>
        <authorList>
            <person name="Goeker M."/>
        </authorList>
    </citation>
    <scope>NUCLEOTIDE SEQUENCE</scope>
    <source>
        <strain evidence="2">DSM 26174</strain>
    </source>
</reference>
<evidence type="ECO:0000313" key="3">
    <source>
        <dbReference type="Proteomes" id="UP001185092"/>
    </source>
</evidence>
<evidence type="ECO:0008006" key="4">
    <source>
        <dbReference type="Google" id="ProtNLM"/>
    </source>
</evidence>
<dbReference type="PROSITE" id="PS51257">
    <property type="entry name" value="PROKAR_LIPOPROTEIN"/>
    <property type="match status" value="1"/>
</dbReference>
<dbReference type="EMBL" id="JAVDQD010000001">
    <property type="protein sequence ID" value="MDR6238167.1"/>
    <property type="molecule type" value="Genomic_DNA"/>
</dbReference>
<dbReference type="Pfam" id="PF11322">
    <property type="entry name" value="DUF3124"/>
    <property type="match status" value="1"/>
</dbReference>
<dbReference type="InterPro" id="IPR021471">
    <property type="entry name" value="DUF3124"/>
</dbReference>
<dbReference type="Proteomes" id="UP001185092">
    <property type="component" value="Unassembled WGS sequence"/>
</dbReference>
<protein>
    <recommendedName>
        <fullName evidence="4">DUF3124 domain-containing protein</fullName>
    </recommendedName>
</protein>
<dbReference type="RefSeq" id="WP_309937632.1">
    <property type="nucleotide sequence ID" value="NZ_AP025305.1"/>
</dbReference>
<keyword evidence="3" id="KW-1185">Reference proteome</keyword>
<proteinExistence type="predicted"/>
<evidence type="ECO:0000256" key="1">
    <source>
        <dbReference type="SAM" id="MobiDB-lite"/>
    </source>
</evidence>
<dbReference type="AlphaFoldDB" id="A0AAE4BSA5"/>
<accession>A0AAE4BSA5</accession>